<feature type="non-terminal residue" evidence="2">
    <location>
        <position position="492"/>
    </location>
</feature>
<evidence type="ECO:0000256" key="1">
    <source>
        <dbReference type="SAM" id="MobiDB-lite"/>
    </source>
</evidence>
<sequence length="492" mass="47059">VATPTADGATLTATVPSGATVEGGVYTFWVKAANAVGADVFPVTVELDSAPTFAASATGCPAGSGTPASIDPSAGVTLPVGSPAAEAACVVAFAYPVPAVSETVTGPAGTNALPTGVFFTDLGNGTGELTGTPAAGTPGTYDVTLQAESSSGTTTESFTLTVDQAPQFSGTTTVPVTLGSTGGSANATVDVSASPLPTTLGVGSCPVAGCSVTAGSAVPSTSVADTEAFTVSVSLPAGTGSGDYPVQLSVTAAGVTATETLHIEVTASPGFVSKAVDALLPTGQPDTVDIQTSGGAIGYVCLATTGTGFGLNLPSNPAPGGDPTLASGCAYVDGSGTVALSGTPTVAGHYSTTVYGCTAGAGATSCDAGNAIDTATLDVNIVQPPSFSPAVSAGTLQLAPSGASLATTTGSDATCGKLSSLPADGLTVPLVGEPAESWEPAGTCTTVRVAAVDGQTTAAATDQFDLTYGQDPTTGAAPTTATLTTDAAHPPT</sequence>
<dbReference type="Pfam" id="PF05345">
    <property type="entry name" value="He_PIG"/>
    <property type="match status" value="1"/>
</dbReference>
<evidence type="ECO:0000313" key="3">
    <source>
        <dbReference type="Proteomes" id="UP000437736"/>
    </source>
</evidence>
<dbReference type="InterPro" id="IPR013783">
    <property type="entry name" value="Ig-like_fold"/>
</dbReference>
<gene>
    <name evidence="2" type="ORF">GHK86_09915</name>
</gene>
<dbReference type="Proteomes" id="UP000437736">
    <property type="component" value="Unassembled WGS sequence"/>
</dbReference>
<dbReference type="EMBL" id="WJHE01000462">
    <property type="protein sequence ID" value="MST33033.1"/>
    <property type="molecule type" value="Genomic_DNA"/>
</dbReference>
<feature type="compositionally biased region" description="Low complexity" evidence="1">
    <location>
        <begin position="472"/>
        <end position="492"/>
    </location>
</feature>
<reference evidence="2 3" key="1">
    <citation type="submission" date="2019-11" db="EMBL/GenBank/DDBJ databases">
        <title>Acidiferrimicrobium australis gen. nov., sp. nov., an acidophilic and obligately heterotrophic, member of the Actinobacteria that catalyses dissimilatory oxido- reduction of iron isolated from metal-rich acidic water in Chile.</title>
        <authorList>
            <person name="Gonzalez D."/>
            <person name="Huber K."/>
            <person name="Hedrich S."/>
            <person name="Rojas-Villalobos C."/>
            <person name="Quatrini R."/>
            <person name="Dinamarca M.A."/>
            <person name="Schwarz A."/>
            <person name="Canales C."/>
            <person name="Nancucheo I."/>
        </authorList>
    </citation>
    <scope>NUCLEOTIDE SEQUENCE [LARGE SCALE GENOMIC DNA]</scope>
    <source>
        <strain evidence="2 3">USS-CCA1</strain>
    </source>
</reference>
<dbReference type="SUPFAM" id="SSF49313">
    <property type="entry name" value="Cadherin-like"/>
    <property type="match status" value="1"/>
</dbReference>
<accession>A0ABW9QTK3</accession>
<organism evidence="2 3">
    <name type="scientific">Acidiferrimicrobium australe</name>
    <dbReference type="NCBI Taxonomy" id="2664430"/>
    <lineage>
        <taxon>Bacteria</taxon>
        <taxon>Bacillati</taxon>
        <taxon>Actinomycetota</taxon>
        <taxon>Acidimicrobiia</taxon>
        <taxon>Acidimicrobiales</taxon>
        <taxon>Acidimicrobiaceae</taxon>
        <taxon>Acidiferrimicrobium</taxon>
    </lineage>
</organism>
<comment type="caution">
    <text evidence="2">The sequence shown here is derived from an EMBL/GenBank/DDBJ whole genome shotgun (WGS) entry which is preliminary data.</text>
</comment>
<feature type="region of interest" description="Disordered" evidence="1">
    <location>
        <begin position="470"/>
        <end position="492"/>
    </location>
</feature>
<dbReference type="Gene3D" id="2.60.40.10">
    <property type="entry name" value="Immunoglobulins"/>
    <property type="match status" value="1"/>
</dbReference>
<evidence type="ECO:0000313" key="2">
    <source>
        <dbReference type="EMBL" id="MST33033.1"/>
    </source>
</evidence>
<proteinExistence type="predicted"/>
<dbReference type="InterPro" id="IPR015919">
    <property type="entry name" value="Cadherin-like_sf"/>
</dbReference>
<keyword evidence="3" id="KW-1185">Reference proteome</keyword>
<feature type="non-terminal residue" evidence="2">
    <location>
        <position position="1"/>
    </location>
</feature>
<name>A0ABW9QTK3_9ACTN</name>
<protein>
    <submittedName>
        <fullName evidence="2">Uncharacterized protein</fullName>
    </submittedName>
</protein>